<dbReference type="PANTHER" id="PTHR19134:SF562">
    <property type="entry name" value="PROTEIN-TYROSINE-PHOSPHATASE"/>
    <property type="match status" value="1"/>
</dbReference>
<dbReference type="GeneID" id="111115259"/>
<dbReference type="RefSeq" id="XP_022309635.1">
    <property type="nucleotide sequence ID" value="XM_022453927.1"/>
</dbReference>
<dbReference type="GO" id="GO:0008045">
    <property type="term" value="P:motor neuron axon guidance"/>
    <property type="evidence" value="ECO:0007669"/>
    <property type="project" value="TreeGrafter"/>
</dbReference>
<keyword evidence="6" id="KW-1133">Transmembrane helix</keyword>
<dbReference type="Pfam" id="PF00102">
    <property type="entry name" value="Y_phosphatase"/>
    <property type="match status" value="1"/>
</dbReference>
<comment type="similarity">
    <text evidence="1">Belongs to the protein-tyrosine phosphatase family.</text>
</comment>
<proteinExistence type="inferred from homology"/>
<dbReference type="SMART" id="SM00194">
    <property type="entry name" value="PTPc"/>
    <property type="match status" value="1"/>
</dbReference>
<dbReference type="GO" id="GO:0004725">
    <property type="term" value="F:protein tyrosine phosphatase activity"/>
    <property type="evidence" value="ECO:0007669"/>
    <property type="project" value="UniProtKB-EC"/>
</dbReference>
<dbReference type="InterPro" id="IPR000242">
    <property type="entry name" value="PTP_cat"/>
</dbReference>
<dbReference type="Proteomes" id="UP000694844">
    <property type="component" value="Chromosome 9"/>
</dbReference>
<dbReference type="PANTHER" id="PTHR19134">
    <property type="entry name" value="RECEPTOR-TYPE TYROSINE-PROTEIN PHOSPHATASE"/>
    <property type="match status" value="1"/>
</dbReference>
<dbReference type="PROSITE" id="PS00028">
    <property type="entry name" value="ZINC_FINGER_C2H2_1"/>
    <property type="match status" value="1"/>
</dbReference>
<evidence type="ECO:0000256" key="1">
    <source>
        <dbReference type="ARBA" id="ARBA00009580"/>
    </source>
</evidence>
<dbReference type="SUPFAM" id="SSF52799">
    <property type="entry name" value="(Phosphotyrosine protein) phosphatases II"/>
    <property type="match status" value="1"/>
</dbReference>
<evidence type="ECO:0000313" key="10">
    <source>
        <dbReference type="RefSeq" id="XP_022309634.1"/>
    </source>
</evidence>
<dbReference type="Gene3D" id="3.90.190.10">
    <property type="entry name" value="Protein tyrosine phosphatase superfamily"/>
    <property type="match status" value="1"/>
</dbReference>
<evidence type="ECO:0000256" key="5">
    <source>
        <dbReference type="PROSITE-ProRule" id="PRU00042"/>
    </source>
</evidence>
<reference evidence="10 11" key="1">
    <citation type="submission" date="2025-04" db="UniProtKB">
        <authorList>
            <consortium name="RefSeq"/>
        </authorList>
    </citation>
    <scope>IDENTIFICATION</scope>
    <source>
        <tissue evidence="10 11">Whole sample</tissue>
    </source>
</reference>
<evidence type="ECO:0000256" key="4">
    <source>
        <dbReference type="ARBA" id="ARBA00022912"/>
    </source>
</evidence>
<evidence type="ECO:0000256" key="3">
    <source>
        <dbReference type="ARBA" id="ARBA00022801"/>
    </source>
</evidence>
<keyword evidence="4" id="KW-0904">Protein phosphatase</keyword>
<dbReference type="InterPro" id="IPR029021">
    <property type="entry name" value="Prot-tyrosine_phosphatase-like"/>
</dbReference>
<feature type="domain" description="C2H2-type" evidence="8">
    <location>
        <begin position="1244"/>
        <end position="1275"/>
    </location>
</feature>
<accession>A0A8B8C232</accession>
<evidence type="ECO:0000259" key="7">
    <source>
        <dbReference type="PROSITE" id="PS50055"/>
    </source>
</evidence>
<evidence type="ECO:0000256" key="6">
    <source>
        <dbReference type="SAM" id="Phobius"/>
    </source>
</evidence>
<dbReference type="RefSeq" id="XP_022309634.1">
    <property type="nucleotide sequence ID" value="XM_022453926.1"/>
</dbReference>
<keyword evidence="9" id="KW-1185">Reference proteome</keyword>
<evidence type="ECO:0000256" key="2">
    <source>
        <dbReference type="ARBA" id="ARBA00013064"/>
    </source>
</evidence>
<sequence length="1463" mass="165731">MCNITCQDCNRTTELCKSKCQPGWTGFNCQKECTPGSFGYNCSSTCGHCLNNSSCESANGTCLQGCEPGYKTPLCIEASNEVSMRGSFLPMIVAVVDILLIVLIIVVVLLIVRTKRKKLKEGKMNILSPERHEEFLDDTNHTDDIITRTSSCLKANNETKDKGRSFTKVFLSDKNERNKNYSIEEETVYGNDSFTQSIRVDILQEVIDRKMANGSRGFKSEYAALPYGEKHKCDVGKRPENILKNRFRTIFPYDHSRVVLSVTSDDPSDYINANYINGPNRVKEYIATEGPVENTVVEFWRMIWQENVTSIVMLTNLTEGEHAKCSYYWPNEKESLTVGAVLVDLAEEKKYAFFTKRKLSLSHKEFQNIRVITHYQYTAWPDYGSPEPLSLILFHQHVFTARNKKKAPTVVHCRERLGLKWRRTKSTCCHPDHNVKSRAKPDRGATPTLCKEYWLQTRRTIPVGSGLCKQCATHTNSQSSCGGHVKVAFEEEIEIFFHLQQCLTDHKNESPDPDLSEETIGIQSEENIDFDVNECTSSQSIGTDHYSSQMSASTQESSQDWIESHITPRERLNSAMKILSKDYEPLKHQLSLSWSSIGKSSKLYYMKKAREAIHLVLSIIAPGQESILLNAIQPRTEEVDSTTKCIVDAYNHAANSRTQTQILSLIVNNFTKTELQKMMPGVTIARIDAARKHAMVTGPGNIFNAPKIYRMKLTKPKLAHFIDFVLNPVCSSVVGFGQTVLKLSSNEKLKIPKVVRNMIHARIISSYQSYCLESGFHSFSKATLYRILKVCSASKQKALRGLDNTSAGGMEAVDNLTKVVAKLETFGLSQNDSNRLKDILLLVNQFLKFEYKLHLKEEDVCADHCTSFALSDPTDSKFAALCDHSHVQLCERCALVDSCVPVIQKEFIRLEVPNPLYDEIEYELENAGKNIMEWKMHLLRTVHQDVARTSVLKDLKSNQGLLILDWGMKFLPFTYRETQSDFFGKKGISWHFSCLVIRSPSDPGQLELFCFVHILEDGTQGWFSVANILVHLLHTLKREKPFLDHLFLKSDNAACYHCTSLITFIQQNNANFPIRVAEYNFSEAQSGKDLCDSKTGCCRLHILKHADEGHDIMNCINMKTALESHGGVKGTKACIVSIDQQMEPKTRTKIPGISSYNNFIFNDDGITVQKAYRIGTGMKIRLKDADLGLEKVAMIKVIQDFPRGEEHMSGAVSLHHHNEPAEEIAHGDDEQVTTSFEHSERQYYTCPDSSCQKIFAKCFNLEKHLAFGNHSYRTNSNSGMNVAARLYASKCDSIRDSHNLLIQTVTSETVDSQFQQESTDQKRIGWALKHRKKATRFSEKVKDYLFKICEECDRTGKRPDSSSLSEELKKVTDKDGVKLFKKEEWLSSSQIKGYIASYLSKKCKSVIEPPPYKKQMFGDEFCEDVCIDEDEKLAEIVSALDSHEYIDSMTGMIDDVFTSVNVE</sequence>
<feature type="transmembrane region" description="Helical" evidence="6">
    <location>
        <begin position="88"/>
        <end position="112"/>
    </location>
</feature>
<protein>
    <recommendedName>
        <fullName evidence="2">protein-tyrosine-phosphatase</fullName>
        <ecNumber evidence="2">3.1.3.48</ecNumber>
    </recommendedName>
</protein>
<name>A0A8B8C232_CRAVI</name>
<dbReference type="GO" id="GO:0008270">
    <property type="term" value="F:zinc ion binding"/>
    <property type="evidence" value="ECO:0007669"/>
    <property type="project" value="UniProtKB-KW"/>
</dbReference>
<dbReference type="InterPro" id="IPR013087">
    <property type="entry name" value="Znf_C2H2_type"/>
</dbReference>
<dbReference type="InterPro" id="IPR050348">
    <property type="entry name" value="Protein-Tyr_Phosphatase"/>
</dbReference>
<keyword evidence="5" id="KW-0479">Metal-binding</keyword>
<dbReference type="OrthoDB" id="6080263at2759"/>
<dbReference type="PRINTS" id="PR00700">
    <property type="entry name" value="PRTYPHPHTASE"/>
</dbReference>
<keyword evidence="3" id="KW-0378">Hydrolase</keyword>
<keyword evidence="5" id="KW-0862">Zinc</keyword>
<keyword evidence="6" id="KW-0472">Membrane</keyword>
<keyword evidence="5" id="KW-0863">Zinc-finger</keyword>
<gene>
    <name evidence="10 11" type="primary">LOC111115259</name>
</gene>
<evidence type="ECO:0000259" key="8">
    <source>
        <dbReference type="PROSITE" id="PS50157"/>
    </source>
</evidence>
<dbReference type="KEGG" id="cvn:111115259"/>
<feature type="domain" description="Tyrosine-protein phosphatase" evidence="7">
    <location>
        <begin position="218"/>
        <end position="418"/>
    </location>
</feature>
<evidence type="ECO:0000313" key="9">
    <source>
        <dbReference type="Proteomes" id="UP000694844"/>
    </source>
</evidence>
<dbReference type="EC" id="3.1.3.48" evidence="2"/>
<keyword evidence="6" id="KW-0812">Transmembrane</keyword>
<dbReference type="PROSITE" id="PS50055">
    <property type="entry name" value="TYR_PHOSPHATASE_PTP"/>
    <property type="match status" value="1"/>
</dbReference>
<evidence type="ECO:0000313" key="11">
    <source>
        <dbReference type="RefSeq" id="XP_022309635.1"/>
    </source>
</evidence>
<dbReference type="Gene3D" id="2.170.300.10">
    <property type="entry name" value="Tie2 ligand-binding domain superfamily"/>
    <property type="match status" value="1"/>
</dbReference>
<dbReference type="PROSITE" id="PS50157">
    <property type="entry name" value="ZINC_FINGER_C2H2_2"/>
    <property type="match status" value="1"/>
</dbReference>
<organism evidence="9 11">
    <name type="scientific">Crassostrea virginica</name>
    <name type="common">Eastern oyster</name>
    <dbReference type="NCBI Taxonomy" id="6565"/>
    <lineage>
        <taxon>Eukaryota</taxon>
        <taxon>Metazoa</taxon>
        <taxon>Spiralia</taxon>
        <taxon>Lophotrochozoa</taxon>
        <taxon>Mollusca</taxon>
        <taxon>Bivalvia</taxon>
        <taxon>Autobranchia</taxon>
        <taxon>Pteriomorphia</taxon>
        <taxon>Ostreida</taxon>
        <taxon>Ostreoidea</taxon>
        <taxon>Ostreidae</taxon>
        <taxon>Crassostrea</taxon>
    </lineage>
</organism>